<evidence type="ECO:0000256" key="5">
    <source>
        <dbReference type="HAMAP-Rule" id="MF_01080"/>
    </source>
</evidence>
<protein>
    <recommendedName>
        <fullName evidence="5">tRNA pseudouridine synthase B</fullName>
        <ecNumber evidence="5">5.4.99.25</ecNumber>
    </recommendedName>
    <alternativeName>
        <fullName evidence="5">tRNA pseudouridine(55) synthase</fullName>
        <shortName evidence="5">Psi55 synthase</shortName>
    </alternativeName>
    <alternativeName>
        <fullName evidence="5">tRNA pseudouridylate synthase</fullName>
    </alternativeName>
    <alternativeName>
        <fullName evidence="5">tRNA-uridine isomerase</fullName>
    </alternativeName>
</protein>
<evidence type="ECO:0000256" key="4">
    <source>
        <dbReference type="ARBA" id="ARBA00023235"/>
    </source>
</evidence>
<sequence length="301" mass="33852">MDGIIPLFKERGMTSHDCVNQLRKILHTKKIGHSGTLDPNVDGVLPICIGRATKVVEYLMESGKKYEGELYIGQATTTQDLDGDVIETKPLNKPFSDEEIITAMKSLTGTITQIPPMYSAIKVNGRKLYEYARAGETVKRPTRLISVTKFELISTSFDEKSHSQRVRFAVECGKGTYIRTLVVDLAKQLGFPGVMSDLTRTQSGGFELGQTMKLAEIKVAVEQNTIDQKLFPLDYALAKFPVVELSDELWQAVQHGIWLTFDEVASQKPVVALRANDQIKALYQRNEERQCYKPLRMFSIE</sequence>
<proteinExistence type="inferred from homology"/>
<dbReference type="InterPro" id="IPR032819">
    <property type="entry name" value="TruB_C"/>
</dbReference>
<dbReference type="Pfam" id="PF01509">
    <property type="entry name" value="TruB_N"/>
    <property type="match status" value="1"/>
</dbReference>
<comment type="function">
    <text evidence="5">Responsible for synthesis of pseudouridine from uracil-55 in the psi GC loop of transfer RNAs.</text>
</comment>
<evidence type="ECO:0000259" key="7">
    <source>
        <dbReference type="Pfam" id="PF16198"/>
    </source>
</evidence>
<dbReference type="EC" id="5.4.99.25" evidence="5"/>
<keyword evidence="4 5" id="KW-0413">Isomerase</keyword>
<evidence type="ECO:0000256" key="1">
    <source>
        <dbReference type="ARBA" id="ARBA00000385"/>
    </source>
</evidence>
<comment type="catalytic activity">
    <reaction evidence="1 5">
        <text>uridine(55) in tRNA = pseudouridine(55) in tRNA</text>
        <dbReference type="Rhea" id="RHEA:42532"/>
        <dbReference type="Rhea" id="RHEA-COMP:10101"/>
        <dbReference type="Rhea" id="RHEA-COMP:10102"/>
        <dbReference type="ChEBI" id="CHEBI:65314"/>
        <dbReference type="ChEBI" id="CHEBI:65315"/>
        <dbReference type="EC" id="5.4.99.25"/>
    </reaction>
</comment>
<dbReference type="PANTHER" id="PTHR13767">
    <property type="entry name" value="TRNA-PSEUDOURIDINE SYNTHASE"/>
    <property type="match status" value="1"/>
</dbReference>
<name>A0A0A1GU01_9LACO</name>
<dbReference type="GO" id="GO:0031119">
    <property type="term" value="P:tRNA pseudouridine synthesis"/>
    <property type="evidence" value="ECO:0007669"/>
    <property type="project" value="UniProtKB-UniRule"/>
</dbReference>
<dbReference type="EMBL" id="AP014680">
    <property type="protein sequence ID" value="BAP85732.1"/>
    <property type="molecule type" value="Genomic_DNA"/>
</dbReference>
<dbReference type="NCBIfam" id="TIGR00431">
    <property type="entry name" value="TruB"/>
    <property type="match status" value="1"/>
</dbReference>
<feature type="domain" description="Pseudouridine synthase II N-terminal" evidence="6">
    <location>
        <begin position="23"/>
        <end position="178"/>
    </location>
</feature>
<dbReference type="STRING" id="1291742.LOOC260_111930"/>
<dbReference type="Pfam" id="PF16198">
    <property type="entry name" value="TruB_C_2"/>
    <property type="match status" value="1"/>
</dbReference>
<evidence type="ECO:0000313" key="8">
    <source>
        <dbReference type="EMBL" id="BAP85732.1"/>
    </source>
</evidence>
<accession>A0A0A1GU01</accession>
<dbReference type="KEGG" id="lho:LOOC260_111930"/>
<dbReference type="CDD" id="cd02573">
    <property type="entry name" value="PseudoU_synth_EcTruB"/>
    <property type="match status" value="1"/>
</dbReference>
<evidence type="ECO:0000256" key="3">
    <source>
        <dbReference type="ARBA" id="ARBA00022694"/>
    </source>
</evidence>
<gene>
    <name evidence="5" type="primary">truB</name>
    <name evidence="8" type="ORF">LOOC260_111930</name>
</gene>
<dbReference type="Proteomes" id="UP000031620">
    <property type="component" value="Chromosome"/>
</dbReference>
<dbReference type="RefSeq" id="WP_041093619.1">
    <property type="nucleotide sequence ID" value="NZ_AP014680.1"/>
</dbReference>
<dbReference type="InterPro" id="IPR014780">
    <property type="entry name" value="tRNA_psdUridine_synth_TruB"/>
</dbReference>
<dbReference type="AlphaFoldDB" id="A0A0A1GU01"/>
<dbReference type="InterPro" id="IPR002501">
    <property type="entry name" value="PsdUridine_synth_N"/>
</dbReference>
<dbReference type="GO" id="GO:1990481">
    <property type="term" value="P:mRNA pseudouridine synthesis"/>
    <property type="evidence" value="ECO:0007669"/>
    <property type="project" value="TreeGrafter"/>
</dbReference>
<dbReference type="InterPro" id="IPR020103">
    <property type="entry name" value="PsdUridine_synth_cat_dom_sf"/>
</dbReference>
<evidence type="ECO:0000259" key="6">
    <source>
        <dbReference type="Pfam" id="PF01509"/>
    </source>
</evidence>
<dbReference type="GO" id="GO:0160148">
    <property type="term" value="F:tRNA pseudouridine(55) synthase activity"/>
    <property type="evidence" value="ECO:0007669"/>
    <property type="project" value="UniProtKB-EC"/>
</dbReference>
<dbReference type="SUPFAM" id="SSF55120">
    <property type="entry name" value="Pseudouridine synthase"/>
    <property type="match status" value="1"/>
</dbReference>
<dbReference type="HAMAP" id="MF_01080">
    <property type="entry name" value="TruB_bact"/>
    <property type="match status" value="1"/>
</dbReference>
<feature type="domain" description="tRNA pseudouridylate synthase B C-terminal" evidence="7">
    <location>
        <begin position="179"/>
        <end position="237"/>
    </location>
</feature>
<evidence type="ECO:0000313" key="9">
    <source>
        <dbReference type="Proteomes" id="UP000031620"/>
    </source>
</evidence>
<reference evidence="8 9" key="1">
    <citation type="submission" date="2014-11" db="EMBL/GenBank/DDBJ databases">
        <title>Complete genome sequence and analysis of Lactobacillus hokkaidonensis LOOC260T.</title>
        <authorList>
            <person name="Tanizawa Y."/>
            <person name="Tohno M."/>
            <person name="Kaminuma E."/>
            <person name="Nakamura Y."/>
            <person name="Arita M."/>
        </authorList>
    </citation>
    <scope>NUCLEOTIDE SEQUENCE [LARGE SCALE GENOMIC DNA]</scope>
    <source>
        <strain evidence="8 9">LOOC260</strain>
    </source>
</reference>
<feature type="active site" description="Nucleophile" evidence="5">
    <location>
        <position position="38"/>
    </location>
</feature>
<dbReference type="GO" id="GO:0003723">
    <property type="term" value="F:RNA binding"/>
    <property type="evidence" value="ECO:0007669"/>
    <property type="project" value="InterPro"/>
</dbReference>
<comment type="similarity">
    <text evidence="2 5">Belongs to the pseudouridine synthase TruB family. Type 1 subfamily.</text>
</comment>
<organism evidence="8 9">
    <name type="scientific">Paucilactobacillus hokkaidonensis JCM 18461</name>
    <dbReference type="NCBI Taxonomy" id="1291742"/>
    <lineage>
        <taxon>Bacteria</taxon>
        <taxon>Bacillati</taxon>
        <taxon>Bacillota</taxon>
        <taxon>Bacilli</taxon>
        <taxon>Lactobacillales</taxon>
        <taxon>Lactobacillaceae</taxon>
        <taxon>Paucilactobacillus</taxon>
    </lineage>
</organism>
<dbReference type="FunFam" id="3.30.2350.10:FF:000011">
    <property type="entry name" value="tRNA pseudouridine synthase B"/>
    <property type="match status" value="1"/>
</dbReference>
<dbReference type="PANTHER" id="PTHR13767:SF2">
    <property type="entry name" value="PSEUDOURIDYLATE SYNTHASE TRUB1"/>
    <property type="match status" value="1"/>
</dbReference>
<dbReference type="HOGENOM" id="CLU_032087_0_1_9"/>
<dbReference type="Gene3D" id="3.30.2350.10">
    <property type="entry name" value="Pseudouridine synthase"/>
    <property type="match status" value="1"/>
</dbReference>
<keyword evidence="3 5" id="KW-0819">tRNA processing</keyword>
<evidence type="ECO:0000256" key="2">
    <source>
        <dbReference type="ARBA" id="ARBA00005642"/>
    </source>
</evidence>